<dbReference type="SUPFAM" id="SSF55785">
    <property type="entry name" value="PYP-like sensor domain (PAS domain)"/>
    <property type="match status" value="1"/>
</dbReference>
<name>A0AAE4JVS6_9CYAN</name>
<dbReference type="SMART" id="SM00086">
    <property type="entry name" value="PAC"/>
    <property type="match status" value="1"/>
</dbReference>
<comment type="caution">
    <text evidence="10">The sequence shown here is derived from an EMBL/GenBank/DDBJ whole genome shotgun (WGS) entry which is preliminary data.</text>
</comment>
<evidence type="ECO:0000256" key="1">
    <source>
        <dbReference type="ARBA" id="ARBA00000085"/>
    </source>
</evidence>
<dbReference type="InterPro" id="IPR004358">
    <property type="entry name" value="Sig_transdc_His_kin-like_C"/>
</dbReference>
<feature type="coiled-coil region" evidence="6">
    <location>
        <begin position="129"/>
        <end position="173"/>
    </location>
</feature>
<evidence type="ECO:0000256" key="2">
    <source>
        <dbReference type="ARBA" id="ARBA00012438"/>
    </source>
</evidence>
<feature type="domain" description="Histidine kinase" evidence="7">
    <location>
        <begin position="182"/>
        <end position="484"/>
    </location>
</feature>
<dbReference type="InterPro" id="IPR003594">
    <property type="entry name" value="HATPase_dom"/>
</dbReference>
<dbReference type="GO" id="GO:0000155">
    <property type="term" value="F:phosphorelay sensor kinase activity"/>
    <property type="evidence" value="ECO:0007669"/>
    <property type="project" value="InterPro"/>
</dbReference>
<dbReference type="PANTHER" id="PTHR43065">
    <property type="entry name" value="SENSOR HISTIDINE KINASE"/>
    <property type="match status" value="1"/>
</dbReference>
<keyword evidence="11" id="KW-1185">Reference proteome</keyword>
<protein>
    <recommendedName>
        <fullName evidence="2">histidine kinase</fullName>
        <ecNumber evidence="2">2.7.13.3</ecNumber>
    </recommendedName>
</protein>
<dbReference type="EMBL" id="JAVMIP010000005">
    <property type="protein sequence ID" value="MDS3860655.1"/>
    <property type="molecule type" value="Genomic_DNA"/>
</dbReference>
<dbReference type="SUPFAM" id="SSF47384">
    <property type="entry name" value="Homodimeric domain of signal transducing histidine kinase"/>
    <property type="match status" value="1"/>
</dbReference>
<dbReference type="PROSITE" id="PS50112">
    <property type="entry name" value="PAS"/>
    <property type="match status" value="1"/>
</dbReference>
<dbReference type="InterPro" id="IPR001610">
    <property type="entry name" value="PAC"/>
</dbReference>
<dbReference type="NCBIfam" id="TIGR00229">
    <property type="entry name" value="sensory_box"/>
    <property type="match status" value="1"/>
</dbReference>
<comment type="catalytic activity">
    <reaction evidence="1">
        <text>ATP + protein L-histidine = ADP + protein N-phospho-L-histidine.</text>
        <dbReference type="EC" id="2.7.13.3"/>
    </reaction>
</comment>
<dbReference type="InterPro" id="IPR035965">
    <property type="entry name" value="PAS-like_dom_sf"/>
</dbReference>
<dbReference type="InterPro" id="IPR036097">
    <property type="entry name" value="HisK_dim/P_sf"/>
</dbReference>
<dbReference type="InterPro" id="IPR003661">
    <property type="entry name" value="HisK_dim/P_dom"/>
</dbReference>
<dbReference type="InterPro" id="IPR000014">
    <property type="entry name" value="PAS"/>
</dbReference>
<organism evidence="10 11">
    <name type="scientific">Pseudocalidococcus azoricus BACA0444</name>
    <dbReference type="NCBI Taxonomy" id="2918990"/>
    <lineage>
        <taxon>Bacteria</taxon>
        <taxon>Bacillati</taxon>
        <taxon>Cyanobacteriota</taxon>
        <taxon>Cyanophyceae</taxon>
        <taxon>Acaryochloridales</taxon>
        <taxon>Thermosynechococcaceae</taxon>
        <taxon>Pseudocalidococcus</taxon>
        <taxon>Pseudocalidococcus azoricus</taxon>
    </lineage>
</organism>
<dbReference type="Gene3D" id="3.30.565.10">
    <property type="entry name" value="Histidine kinase-like ATPase, C-terminal domain"/>
    <property type="match status" value="1"/>
</dbReference>
<reference evidence="11" key="1">
    <citation type="submission" date="2023-07" db="EMBL/GenBank/DDBJ databases">
        <authorList>
            <person name="Luz R."/>
            <person name="Cordeiro R."/>
            <person name="Fonseca A."/>
            <person name="Goncalves V."/>
        </authorList>
    </citation>
    <scope>NUCLEOTIDE SEQUENCE [LARGE SCALE GENOMIC DNA]</scope>
    <source>
        <strain evidence="11">BACA0444</strain>
    </source>
</reference>
<dbReference type="CDD" id="cd00082">
    <property type="entry name" value="HisKA"/>
    <property type="match status" value="1"/>
</dbReference>
<evidence type="ECO:0000256" key="5">
    <source>
        <dbReference type="ARBA" id="ARBA00023012"/>
    </source>
</evidence>
<keyword evidence="3" id="KW-0597">Phosphoprotein</keyword>
<keyword evidence="10" id="KW-0067">ATP-binding</keyword>
<dbReference type="InterPro" id="IPR005467">
    <property type="entry name" value="His_kinase_dom"/>
</dbReference>
<evidence type="ECO:0000259" key="7">
    <source>
        <dbReference type="PROSITE" id="PS50109"/>
    </source>
</evidence>
<dbReference type="Proteomes" id="UP001268256">
    <property type="component" value="Unassembled WGS sequence"/>
</dbReference>
<dbReference type="SMART" id="SM00091">
    <property type="entry name" value="PAS"/>
    <property type="match status" value="1"/>
</dbReference>
<evidence type="ECO:0000256" key="3">
    <source>
        <dbReference type="ARBA" id="ARBA00022553"/>
    </source>
</evidence>
<evidence type="ECO:0000313" key="11">
    <source>
        <dbReference type="Proteomes" id="UP001268256"/>
    </source>
</evidence>
<dbReference type="AlphaFoldDB" id="A0AAE4JVS6"/>
<dbReference type="Gene3D" id="3.30.450.20">
    <property type="entry name" value="PAS domain"/>
    <property type="match status" value="1"/>
</dbReference>
<dbReference type="PANTHER" id="PTHR43065:SF48">
    <property type="entry name" value="HISTIDINE KINASE"/>
    <property type="match status" value="1"/>
</dbReference>
<dbReference type="PRINTS" id="PR00344">
    <property type="entry name" value="BCTRLSENSOR"/>
</dbReference>
<keyword evidence="5" id="KW-0902">Two-component regulatory system</keyword>
<dbReference type="CDD" id="cd00130">
    <property type="entry name" value="PAS"/>
    <property type="match status" value="1"/>
</dbReference>
<dbReference type="GO" id="GO:0005524">
    <property type="term" value="F:ATP binding"/>
    <property type="evidence" value="ECO:0007669"/>
    <property type="project" value="UniProtKB-KW"/>
</dbReference>
<evidence type="ECO:0000313" key="10">
    <source>
        <dbReference type="EMBL" id="MDS3860655.1"/>
    </source>
</evidence>
<gene>
    <name evidence="10" type="ORF">RIF25_07500</name>
</gene>
<dbReference type="EC" id="2.7.13.3" evidence="2"/>
<keyword evidence="4" id="KW-0808">Transferase</keyword>
<keyword evidence="4" id="KW-0418">Kinase</keyword>
<dbReference type="SMART" id="SM00387">
    <property type="entry name" value="HATPase_c"/>
    <property type="match status" value="1"/>
</dbReference>
<dbReference type="Gene3D" id="1.10.287.130">
    <property type="match status" value="1"/>
</dbReference>
<feature type="domain" description="PAC" evidence="9">
    <location>
        <begin position="89"/>
        <end position="141"/>
    </location>
</feature>
<dbReference type="SUPFAM" id="SSF55874">
    <property type="entry name" value="ATPase domain of HSP90 chaperone/DNA topoisomerase II/histidine kinase"/>
    <property type="match status" value="1"/>
</dbReference>
<dbReference type="InterPro" id="IPR000700">
    <property type="entry name" value="PAS-assoc_C"/>
</dbReference>
<evidence type="ECO:0000259" key="9">
    <source>
        <dbReference type="PROSITE" id="PS50113"/>
    </source>
</evidence>
<keyword evidence="10" id="KW-0547">Nucleotide-binding</keyword>
<feature type="domain" description="PAS" evidence="8">
    <location>
        <begin position="14"/>
        <end position="57"/>
    </location>
</feature>
<dbReference type="PROSITE" id="PS50113">
    <property type="entry name" value="PAC"/>
    <property type="match status" value="1"/>
</dbReference>
<dbReference type="RefSeq" id="WP_322877924.1">
    <property type="nucleotide sequence ID" value="NZ_JAVMIP010000005.1"/>
</dbReference>
<dbReference type="Pfam" id="PF02518">
    <property type="entry name" value="HATPase_c"/>
    <property type="match status" value="1"/>
</dbReference>
<proteinExistence type="predicted"/>
<dbReference type="InterPro" id="IPR036890">
    <property type="entry name" value="HATPase_C_sf"/>
</dbReference>
<evidence type="ECO:0000256" key="6">
    <source>
        <dbReference type="SAM" id="Coils"/>
    </source>
</evidence>
<evidence type="ECO:0000256" key="4">
    <source>
        <dbReference type="ARBA" id="ARBA00022777"/>
    </source>
</evidence>
<sequence>MFESHTGVRDLSSSELAFRSIFENAAEGIFQTDLAGRYIRANYSLAKIYGYESPEALIQDQPNAKAGLYVEPQRRQEFITLMAEQDTLTDFESAIYRRDRSIIWISETCRVVRDQQGQVQYYEGFVRDITQQRLAMDQLKSTEARLQQRNQELAEALSQLQNTQRELVHSEKMAALGQLVAGVAHEINTPLGAIRSSIETIDLFAQRTLPTLPDVLRNLSPELFAAFTSLRQSCLQDTLQLSSRERRQHKRRMTPILDELGLENADGWADTLIDIGVLGDLTPFLPLLQAPTGLEVIELAHQLALLERSTHTITTAIERAAKVVFALKTYARFDQSGQKVVAQVTDGIETVLTLYHNKLKHGVEVIREYEPVPLIPCYPDELTQVWTNLVHNALQAMDERGRLQIQVKNQPQAIAIQITDSGPGIPDAVMPRIFEPFFTTKPIGEGNGLGLDIVRKIVDKHQGTINVNSRPGETTFTITLPVQESVGHA</sequence>
<keyword evidence="6" id="KW-0175">Coiled coil</keyword>
<accession>A0AAE4JVS6</accession>
<evidence type="ECO:0000259" key="8">
    <source>
        <dbReference type="PROSITE" id="PS50112"/>
    </source>
</evidence>
<dbReference type="Pfam" id="PF13426">
    <property type="entry name" value="PAS_9"/>
    <property type="match status" value="1"/>
</dbReference>
<dbReference type="PROSITE" id="PS50109">
    <property type="entry name" value="HIS_KIN"/>
    <property type="match status" value="1"/>
</dbReference>